<dbReference type="RefSeq" id="WP_026738247.1">
    <property type="nucleotide sequence ID" value="NZ_AP019822.1"/>
</dbReference>
<dbReference type="AlphaFoldDB" id="A0A510JDJ6"/>
<proteinExistence type="predicted"/>
<accession>A0A510JDJ6</accession>
<name>A0A510JDJ6_9FUSO</name>
<dbReference type="Proteomes" id="UP000321606">
    <property type="component" value="Chromosome"/>
</dbReference>
<organism evidence="1 2">
    <name type="scientific">Pseudoleptotrichia goodfellowii</name>
    <dbReference type="NCBI Taxonomy" id="157692"/>
    <lineage>
        <taxon>Bacteria</taxon>
        <taxon>Fusobacteriati</taxon>
        <taxon>Fusobacteriota</taxon>
        <taxon>Fusobacteriia</taxon>
        <taxon>Fusobacteriales</taxon>
        <taxon>Leptotrichiaceae</taxon>
        <taxon>Pseudoleptotrichia</taxon>
    </lineage>
</organism>
<evidence type="ECO:0000313" key="2">
    <source>
        <dbReference type="Proteomes" id="UP000321606"/>
    </source>
</evidence>
<dbReference type="EMBL" id="AP019822">
    <property type="protein sequence ID" value="BBM37146.1"/>
    <property type="molecule type" value="Genomic_DNA"/>
</dbReference>
<dbReference type="KEGG" id="lgo:JCM16774_2105"/>
<protein>
    <submittedName>
        <fullName evidence="1">Uncharacterized protein</fullName>
    </submittedName>
</protein>
<gene>
    <name evidence="1" type="ORF">JCM16774_2105</name>
</gene>
<reference evidence="1 2" key="1">
    <citation type="submission" date="2019-07" db="EMBL/GenBank/DDBJ databases">
        <title>Complete Genome Sequence of Leptotrichia goodfellowii Strain JCM 16774.</title>
        <authorList>
            <person name="Watanabe S."/>
            <person name="Cui L."/>
        </authorList>
    </citation>
    <scope>NUCLEOTIDE SEQUENCE [LARGE SCALE GENOMIC DNA]</scope>
    <source>
        <strain evidence="1 2">JCM16774</strain>
    </source>
</reference>
<sequence length="174" mass="21014">MKKILNKILDRVFKEVPILLGFGHILVEFTRATINFYRKIYIKEEKYLFLYLFIGYIAHLISNIINKKRNLCDEEDVYYYKIYPFYFLVENTYCYYLWGVADKTTAINSVYGLGDKFGNMSMLYFVSIYFILSFIVLLWAYFKTKSRDILLFNISLCYGRIFIILFVIRYTIFK</sequence>
<dbReference type="STRING" id="714315.GCA_000516535_02100"/>
<evidence type="ECO:0000313" key="1">
    <source>
        <dbReference type="EMBL" id="BBM37146.1"/>
    </source>
</evidence>